<feature type="transmembrane region" description="Helical" evidence="3">
    <location>
        <begin position="435"/>
        <end position="458"/>
    </location>
</feature>
<feature type="region of interest" description="Disordered" evidence="2">
    <location>
        <begin position="230"/>
        <end position="263"/>
    </location>
</feature>
<dbReference type="GO" id="GO:0005635">
    <property type="term" value="C:nuclear envelope"/>
    <property type="evidence" value="ECO:0007669"/>
    <property type="project" value="TreeGrafter"/>
</dbReference>
<comment type="caution">
    <text evidence="5">The sequence shown here is derived from an EMBL/GenBank/DDBJ whole genome shotgun (WGS) entry which is preliminary data.</text>
</comment>
<feature type="transmembrane region" description="Helical" evidence="3">
    <location>
        <begin position="654"/>
        <end position="680"/>
    </location>
</feature>
<feature type="transmembrane region" description="Helical" evidence="3">
    <location>
        <begin position="405"/>
        <end position="429"/>
    </location>
</feature>
<evidence type="ECO:0000313" key="5">
    <source>
        <dbReference type="EMBL" id="CAE1238679.1"/>
    </source>
</evidence>
<feature type="transmembrane region" description="Helical" evidence="3">
    <location>
        <begin position="561"/>
        <end position="592"/>
    </location>
</feature>
<proteinExistence type="predicted"/>
<gene>
    <name evidence="5" type="ORF">SPHA_21451</name>
</gene>
<feature type="compositionally biased region" description="Basic residues" evidence="2">
    <location>
        <begin position="799"/>
        <end position="810"/>
    </location>
</feature>
<dbReference type="AlphaFoldDB" id="A0A812BQ12"/>
<organism evidence="5 6">
    <name type="scientific">Acanthosepion pharaonis</name>
    <name type="common">Pharaoh cuttlefish</name>
    <name type="synonym">Sepia pharaonis</name>
    <dbReference type="NCBI Taxonomy" id="158019"/>
    <lineage>
        <taxon>Eukaryota</taxon>
        <taxon>Metazoa</taxon>
        <taxon>Spiralia</taxon>
        <taxon>Lophotrochozoa</taxon>
        <taxon>Mollusca</taxon>
        <taxon>Cephalopoda</taxon>
        <taxon>Coleoidea</taxon>
        <taxon>Decapodiformes</taxon>
        <taxon>Sepiida</taxon>
        <taxon>Sepiina</taxon>
        <taxon>Sepiidae</taxon>
        <taxon>Acanthosepion</taxon>
    </lineage>
</organism>
<dbReference type="PANTHER" id="PTHR47012">
    <property type="entry name" value="LAMIN TAIL DOMAIN-CONTAINING PROTEIN 1"/>
    <property type="match status" value="1"/>
</dbReference>
<evidence type="ECO:0000256" key="2">
    <source>
        <dbReference type="SAM" id="MobiDB-lite"/>
    </source>
</evidence>
<reference evidence="5" key="1">
    <citation type="submission" date="2021-01" db="EMBL/GenBank/DDBJ databases">
        <authorList>
            <person name="Li R."/>
            <person name="Bekaert M."/>
        </authorList>
    </citation>
    <scope>NUCLEOTIDE SEQUENCE</scope>
    <source>
        <strain evidence="5">Farmed</strain>
    </source>
</reference>
<feature type="domain" description="LTD" evidence="4">
    <location>
        <begin position="315"/>
        <end position="435"/>
    </location>
</feature>
<feature type="region of interest" description="Disordered" evidence="2">
    <location>
        <begin position="791"/>
        <end position="843"/>
    </location>
</feature>
<feature type="compositionally biased region" description="Polar residues" evidence="2">
    <location>
        <begin position="820"/>
        <end position="829"/>
    </location>
</feature>
<dbReference type="InterPro" id="IPR036415">
    <property type="entry name" value="Lamin_tail_dom_sf"/>
</dbReference>
<dbReference type="InterPro" id="IPR001322">
    <property type="entry name" value="Lamin_tail_dom"/>
</dbReference>
<accession>A0A812BQ12</accession>
<keyword evidence="3" id="KW-1133">Transmembrane helix</keyword>
<evidence type="ECO:0000256" key="3">
    <source>
        <dbReference type="SAM" id="Phobius"/>
    </source>
</evidence>
<feature type="transmembrane region" description="Helical" evidence="3">
    <location>
        <begin position="624"/>
        <end position="645"/>
    </location>
</feature>
<dbReference type="PROSITE" id="PS51841">
    <property type="entry name" value="LTD"/>
    <property type="match status" value="1"/>
</dbReference>
<dbReference type="PANTHER" id="PTHR47012:SF3">
    <property type="entry name" value="LAMIN TAIL DOMAIN CONTAINING 1"/>
    <property type="match status" value="1"/>
</dbReference>
<feature type="coiled-coil region" evidence="1">
    <location>
        <begin position="103"/>
        <end position="148"/>
    </location>
</feature>
<dbReference type="Gene3D" id="2.60.40.1260">
    <property type="entry name" value="Lamin Tail domain"/>
    <property type="match status" value="1"/>
</dbReference>
<dbReference type="Proteomes" id="UP000597762">
    <property type="component" value="Unassembled WGS sequence"/>
</dbReference>
<keyword evidence="1" id="KW-0175">Coiled coil</keyword>
<keyword evidence="6" id="KW-1185">Reference proteome</keyword>
<protein>
    <recommendedName>
        <fullName evidence="4">LTD domain-containing protein</fullName>
    </recommendedName>
</protein>
<dbReference type="OrthoDB" id="102442at2759"/>
<name>A0A812BQ12_ACAPH</name>
<feature type="transmembrane region" description="Helical" evidence="3">
    <location>
        <begin position="470"/>
        <end position="491"/>
    </location>
</feature>
<keyword evidence="3" id="KW-0472">Membrane</keyword>
<evidence type="ECO:0000259" key="4">
    <source>
        <dbReference type="PROSITE" id="PS51841"/>
    </source>
</evidence>
<sequence length="888" mass="103570">MEDERSQSLAEIEKHLSIIAKTNEELQHRLNNKDSWICDADEDISQVNSVNEQSKEPEEIETGNLANFSDAFALQMNENISNQTGAVPPSTPSNLEKYLQDLYQELCARVQDQQNQANEITKEPAVELEAIKALLDEGEKRLQRLSAKNKGNWTKDEETMLAVAGDQISSSLLSSKPTPDGNQEMMENTNYIPPFQDGWMATKTSTPTPNLENDSFSLVKEAVNDTCKVPLTNSTVPEESKKIQTPRPVGPIQAATSPANRSDTTAFLESRSLGKGKDYFEEMFDKNKDLLVLGQGYRVGRNHVSKAPTPPIFNEYNATTSSAIGNLCILEINDEGKFVRLYNADQKDAEIGCYMIKQNVGGHPVIVFRFPPRTKFPRNSIITVWAADIPFFPFFFFCPFFLSPFFFFLVSFFFFFFSCLVPFSFFFLVSYLFPFFFLSCTFFLFFLVSCLFLFFLVFFSFFSCLVPFSFFFLVSYLFPFFFLSCTFFLFFSCLVPFSFFFLVSYLFSFFSFFFFFLYLFFPFFFCCLSFFLFFSCLFPFPFFLVSYLFLSPFPFLKCLVFFFFLVLFFFFFFPFPFPFFSFFFLLLSLFFLFKCSDKFFFTFFTCFFSYCSFLFPVLSFLFYLYLFFISLFSHSFLFISLYFCLEFFIFFKFFLFLLMFSLFLFFVSYFFFLYFSFFFLHFIKAIAWTNAAHKFNPQLSPQIPITPVHIRTMQRTAIDSPIETKPSYRNEIALDLRNSSHACDKNLVFLKREKQNTISNPVQCVKHPHGLAPGNLVHPCAVNERDLKWLSPASTPTPRLKKSSRKRFSKRCSSSDERNVASQPTSDTYSKNRNDSNRSNSQKPEFNLLSCASFMKPSTRLQYGLELIRAQYNMDYNPPMPRLSRSAW</sequence>
<feature type="transmembrane region" description="Helical" evidence="3">
    <location>
        <begin position="497"/>
        <end position="521"/>
    </location>
</feature>
<evidence type="ECO:0000256" key="1">
    <source>
        <dbReference type="SAM" id="Coils"/>
    </source>
</evidence>
<feature type="transmembrane region" description="Helical" evidence="3">
    <location>
        <begin position="528"/>
        <end position="549"/>
    </location>
</feature>
<feature type="transmembrane region" description="Helical" evidence="3">
    <location>
        <begin position="599"/>
        <end position="618"/>
    </location>
</feature>
<dbReference type="GO" id="GO:0005737">
    <property type="term" value="C:cytoplasm"/>
    <property type="evidence" value="ECO:0007669"/>
    <property type="project" value="TreeGrafter"/>
</dbReference>
<feature type="compositionally biased region" description="Polar residues" evidence="2">
    <location>
        <begin position="254"/>
        <end position="263"/>
    </location>
</feature>
<keyword evidence="3" id="KW-0812">Transmembrane</keyword>
<dbReference type="InterPro" id="IPR042840">
    <property type="entry name" value="LMNTD1"/>
</dbReference>
<dbReference type="EMBL" id="CAHIKZ030000787">
    <property type="protein sequence ID" value="CAE1238679.1"/>
    <property type="molecule type" value="Genomic_DNA"/>
</dbReference>
<dbReference type="SUPFAM" id="SSF74853">
    <property type="entry name" value="Lamin A/C globular tail domain"/>
    <property type="match status" value="1"/>
</dbReference>
<feature type="transmembrane region" description="Helical" evidence="3">
    <location>
        <begin position="380"/>
        <end position="398"/>
    </location>
</feature>
<evidence type="ECO:0000313" key="6">
    <source>
        <dbReference type="Proteomes" id="UP000597762"/>
    </source>
</evidence>